<name>A0A3P1WSD4_9ACTN</name>
<dbReference type="OrthoDB" id="3261388at2"/>
<sequence length="947" mass="103322">MGPADLMPLPDALNHIRAGGLGSTFATLSRRLLDTQVAGFQGREVPNWIGEAADAYTDSIRTLGDRVRQVASSVGGCSSELASWAEAVGDATLNSVPALHERYSQADLQYQRQVQSLSAQLAQSRDTVSQEDVDQVIARYASERDAEQEEVLREYERIMTALDDEAARVAKAIQAAVDQAIGIEGWSEGGGGNRTDLATELFNDIPVVDGQAEFERAQRDAQDAASYFGDLELTEEDVTEFTNRFGDRLDNPYFAAALSELVTPEQMTQFIMEADHLRLLQGPGSPLQETFDTLVSAMGHVLVISTGGIDAGGDRSSWEGFHAARKGLLTKDGLSLEELGMQRAAQWKEVGRSELQYEENVGNGRSVGGRYFSPQLGYEYMGLMMGAAAERYPGLAVGAVFCRPQADGVSLAQDIVASEDACRRVGMTLEGDYGTEMPDRRLGGAERPLAVVEAMLTLMDEPVVPTYGPVGAEWTWRGYREADLERYDAVQSFLLGEVPPGVTANTANSEPMTMVRYLSGARWEAGFLPDDEGESLGRLIAELSDPSARQVRVEGEVEPEEWRDSRSGRAAVVAAEFFEGYQDGLEKSGVDPNTGKSGFGEANSALRNWAGSILAPYISDMGESISKGGRSGEDLHGVGVEFHGLRQRPKLVISEEFLRRLRQDNGVFKDLALDDREDVNGTADDLTDDISPYGRPPASEVLMAAAMRGYGQNLDWAFGGDVEPGQEPPGWEPSPDSPRLWNIKKVVGDSASVMLLLDASDSLAAIDVGEVNDASVRRIRSLAQYVLDKVDLGGLIDVNDSVNPWIHRGVDAVQDEILDRIFVDDAAARAAVRGAESHDSLERLMKEVAVVKFYQSGAAGSSPGELCEEYPEFREHVQASYPGLLNSPAPENWWEASEEWRDAFRGWSEQDGAAVSASLDVLSDEVDLALNKEREEYYEEYRRGKVK</sequence>
<dbReference type="EMBL" id="RQYT01000047">
    <property type="protein sequence ID" value="RRD48250.1"/>
    <property type="molecule type" value="Genomic_DNA"/>
</dbReference>
<dbReference type="AlphaFoldDB" id="A0A3P1WSD4"/>
<accession>A0A3P1WSD4</accession>
<evidence type="ECO:0000313" key="1">
    <source>
        <dbReference type="EMBL" id="RRD48250.1"/>
    </source>
</evidence>
<proteinExistence type="predicted"/>
<protein>
    <submittedName>
        <fullName evidence="1">Uncharacterized protein</fullName>
    </submittedName>
</protein>
<dbReference type="RefSeq" id="WP_125229021.1">
    <property type="nucleotide sequence ID" value="NZ_RQYT01000047.1"/>
</dbReference>
<organism evidence="1 2">
    <name type="scientific">Arachnia propionica</name>
    <dbReference type="NCBI Taxonomy" id="1750"/>
    <lineage>
        <taxon>Bacteria</taxon>
        <taxon>Bacillati</taxon>
        <taxon>Actinomycetota</taxon>
        <taxon>Actinomycetes</taxon>
        <taxon>Propionibacteriales</taxon>
        <taxon>Propionibacteriaceae</taxon>
        <taxon>Arachnia</taxon>
    </lineage>
</organism>
<evidence type="ECO:0000313" key="2">
    <source>
        <dbReference type="Proteomes" id="UP000280935"/>
    </source>
</evidence>
<dbReference type="Proteomes" id="UP000280935">
    <property type="component" value="Unassembled WGS sequence"/>
</dbReference>
<gene>
    <name evidence="1" type="ORF">EII35_13660</name>
</gene>
<reference evidence="1 2" key="1">
    <citation type="submission" date="2018-11" db="EMBL/GenBank/DDBJ databases">
        <title>Genomes From Bacteria Associated with the Canine Oral Cavity: a Test Case for Automated Genome-Based Taxonomic Assignment.</title>
        <authorList>
            <person name="Coil D.A."/>
            <person name="Jospin G."/>
            <person name="Darling A.E."/>
            <person name="Wallis C."/>
            <person name="Davis I.J."/>
            <person name="Harris S."/>
            <person name="Eisen J.A."/>
            <person name="Holcombe L.J."/>
            <person name="O'Flynn C."/>
        </authorList>
    </citation>
    <scope>NUCLEOTIDE SEQUENCE [LARGE SCALE GENOMIC DNA]</scope>
    <source>
        <strain evidence="1 2">OH2822_COT-296</strain>
    </source>
</reference>
<comment type="caution">
    <text evidence="1">The sequence shown here is derived from an EMBL/GenBank/DDBJ whole genome shotgun (WGS) entry which is preliminary data.</text>
</comment>